<sequence>MIMNLAILFDHLETPRTGVAPVEVSALDDDETSAMVYVGDVYALVAREGAHAPTPTAPVHDSGHVAPQDDSDLWPFIR</sequence>
<evidence type="ECO:0000256" key="1">
    <source>
        <dbReference type="SAM" id="MobiDB-lite"/>
    </source>
</evidence>
<proteinExistence type="predicted"/>
<gene>
    <name evidence="2" type="ORF">A2151_03865</name>
</gene>
<dbReference type="EMBL" id="MFSU01000002">
    <property type="protein sequence ID" value="OGI49244.1"/>
    <property type="molecule type" value="Genomic_DNA"/>
</dbReference>
<dbReference type="Proteomes" id="UP000178885">
    <property type="component" value="Unassembled WGS sequence"/>
</dbReference>
<name>A0A1F6TVS0_9PROT</name>
<comment type="caution">
    <text evidence="2">The sequence shown here is derived from an EMBL/GenBank/DDBJ whole genome shotgun (WGS) entry which is preliminary data.</text>
</comment>
<evidence type="ECO:0000313" key="3">
    <source>
        <dbReference type="Proteomes" id="UP000178885"/>
    </source>
</evidence>
<accession>A0A1F6TVS0</accession>
<feature type="region of interest" description="Disordered" evidence="1">
    <location>
        <begin position="52"/>
        <end position="78"/>
    </location>
</feature>
<protein>
    <submittedName>
        <fullName evidence="2">Uncharacterized protein</fullName>
    </submittedName>
</protein>
<evidence type="ECO:0000313" key="2">
    <source>
        <dbReference type="EMBL" id="OGI49244.1"/>
    </source>
</evidence>
<dbReference type="AlphaFoldDB" id="A0A1F6TVS0"/>
<reference evidence="2 3" key="1">
    <citation type="journal article" date="2016" name="Nat. Commun.">
        <title>Thousands of microbial genomes shed light on interconnected biogeochemical processes in an aquifer system.</title>
        <authorList>
            <person name="Anantharaman K."/>
            <person name="Brown C.T."/>
            <person name="Hug L.A."/>
            <person name="Sharon I."/>
            <person name="Castelle C.J."/>
            <person name="Probst A.J."/>
            <person name="Thomas B.C."/>
            <person name="Singh A."/>
            <person name="Wilkins M.J."/>
            <person name="Karaoz U."/>
            <person name="Brodie E.L."/>
            <person name="Williams K.H."/>
            <person name="Hubbard S.S."/>
            <person name="Banfield J.F."/>
        </authorList>
    </citation>
    <scope>NUCLEOTIDE SEQUENCE [LARGE SCALE GENOMIC DNA]</scope>
</reference>
<organism evidence="2 3">
    <name type="scientific">Candidatus Muproteobacteria bacterium RBG_16_65_34</name>
    <dbReference type="NCBI Taxonomy" id="1817760"/>
    <lineage>
        <taxon>Bacteria</taxon>
        <taxon>Pseudomonadati</taxon>
        <taxon>Pseudomonadota</taxon>
        <taxon>Candidatus Muproteobacteria</taxon>
    </lineage>
</organism>